<reference evidence="2" key="1">
    <citation type="journal article" date="2019" name="Sci. Rep.">
        <title>Draft genome of Tanacetum cinerariifolium, the natural source of mosquito coil.</title>
        <authorList>
            <person name="Yamashiro T."/>
            <person name="Shiraishi A."/>
            <person name="Satake H."/>
            <person name="Nakayama K."/>
        </authorList>
    </citation>
    <scope>NUCLEOTIDE SEQUENCE</scope>
</reference>
<evidence type="ECO:0000313" key="2">
    <source>
        <dbReference type="EMBL" id="GEX82814.1"/>
    </source>
</evidence>
<evidence type="ECO:0000256" key="1">
    <source>
        <dbReference type="SAM" id="MobiDB-lite"/>
    </source>
</evidence>
<dbReference type="AlphaFoldDB" id="A0A699HCH4"/>
<sequence>GRYNLAPADSAVIIPIDELVSPPEGTEPIIPPPSTDTATTGARITVQLQAAISFPPEAEVERLLAMPTPSPLPLASLSPPSAGERLARCMTPAALPSPPLPPPLHMPSPVDRRDDIPETEMPPRKRLCLSILSSRYEVEESSTARPTGGRGIYYGFVSTLDAKARRRGIREVGDTELAELHEHDTQELYAPLEDAQDSRTRISQQVTVDSQQVDLLMKDRITHQETIQIVEDEAYVAREAWAHSIGLSQAVNSELQTHQDQVRQAQMAETFRLMGDMRREMGDMQVELLALLEQPKKAGQPRGDARVPNRHDAPRNADSHI</sequence>
<proteinExistence type="predicted"/>
<organism evidence="2">
    <name type="scientific">Tanacetum cinerariifolium</name>
    <name type="common">Dalmatian daisy</name>
    <name type="synonym">Chrysanthemum cinerariifolium</name>
    <dbReference type="NCBI Taxonomy" id="118510"/>
    <lineage>
        <taxon>Eukaryota</taxon>
        <taxon>Viridiplantae</taxon>
        <taxon>Streptophyta</taxon>
        <taxon>Embryophyta</taxon>
        <taxon>Tracheophyta</taxon>
        <taxon>Spermatophyta</taxon>
        <taxon>Magnoliopsida</taxon>
        <taxon>eudicotyledons</taxon>
        <taxon>Gunneridae</taxon>
        <taxon>Pentapetalae</taxon>
        <taxon>asterids</taxon>
        <taxon>campanulids</taxon>
        <taxon>Asterales</taxon>
        <taxon>Asteraceae</taxon>
        <taxon>Asteroideae</taxon>
        <taxon>Anthemideae</taxon>
        <taxon>Anthemidinae</taxon>
        <taxon>Tanacetum</taxon>
    </lineage>
</organism>
<gene>
    <name evidence="2" type="ORF">Tci_354789</name>
</gene>
<feature type="region of interest" description="Disordered" evidence="1">
    <location>
        <begin position="294"/>
        <end position="321"/>
    </location>
</feature>
<dbReference type="EMBL" id="BKCJ010132786">
    <property type="protein sequence ID" value="GEX82814.1"/>
    <property type="molecule type" value="Genomic_DNA"/>
</dbReference>
<accession>A0A699HCH4</accession>
<feature type="compositionally biased region" description="Basic and acidic residues" evidence="1">
    <location>
        <begin position="303"/>
        <end position="321"/>
    </location>
</feature>
<feature type="non-terminal residue" evidence="2">
    <location>
        <position position="1"/>
    </location>
</feature>
<name>A0A699HCH4_TANCI</name>
<comment type="caution">
    <text evidence="2">The sequence shown here is derived from an EMBL/GenBank/DDBJ whole genome shotgun (WGS) entry which is preliminary data.</text>
</comment>
<protein>
    <submittedName>
        <fullName evidence="2">Uncharacterized protein</fullName>
    </submittedName>
</protein>